<keyword evidence="3" id="KW-1185">Reference proteome</keyword>
<dbReference type="Gene3D" id="3.80.10.10">
    <property type="entry name" value="Ribonuclease Inhibitor"/>
    <property type="match status" value="2"/>
</dbReference>
<dbReference type="Gramene" id="KQJ86553">
    <property type="protein sequence ID" value="KQJ86553"/>
    <property type="gene ID" value="BRADI_4g06270v3"/>
</dbReference>
<reference evidence="1 2" key="1">
    <citation type="journal article" date="2010" name="Nature">
        <title>Genome sequencing and analysis of the model grass Brachypodium distachyon.</title>
        <authorList>
            <consortium name="International Brachypodium Initiative"/>
        </authorList>
    </citation>
    <scope>NUCLEOTIDE SEQUENCE [LARGE SCALE GENOMIC DNA]</scope>
    <source>
        <strain evidence="1 2">Bd21</strain>
    </source>
</reference>
<dbReference type="SMART" id="SM00367">
    <property type="entry name" value="LRR_CC"/>
    <property type="match status" value="5"/>
</dbReference>
<dbReference type="EnsemblPlants" id="KQJ86553">
    <property type="protein sequence ID" value="KQJ86553"/>
    <property type="gene ID" value="BRADI_4g06270v3"/>
</dbReference>
<dbReference type="GO" id="GO:0019005">
    <property type="term" value="C:SCF ubiquitin ligase complex"/>
    <property type="evidence" value="ECO:0000318"/>
    <property type="project" value="GO_Central"/>
</dbReference>
<evidence type="ECO:0008006" key="4">
    <source>
        <dbReference type="Google" id="ProtNLM"/>
    </source>
</evidence>
<dbReference type="Pfam" id="PF13516">
    <property type="entry name" value="LRR_6"/>
    <property type="match status" value="1"/>
</dbReference>
<name>A0A0Q3PBQ7_BRADI</name>
<evidence type="ECO:0000313" key="1">
    <source>
        <dbReference type="EMBL" id="KQJ86553.1"/>
    </source>
</evidence>
<sequence>IIARITRTSDLDSLSLVSKRLHTIEACQRRALRVSCVLCPAREALASLCSRFPNLWKVEIDYSQWTSGNGKQLDNKGLLVISSRCHSLTDLTLSFCSCINDSGYLADCKKLMSIRLNSAPEITSSGLLAWLEYLGWHGSLEELVVTNCKGINQYDPLKFGPGWMKLQKFGFDTKKRFFDIPGVHDFHDHLCDAHNPSEYDFFCETLKNLRLARFETGTKVGLRFLLGKCKALERLSLEYVFGLNDKDITALSQSCRNLKSISLWLTPLHYDDDFRTAFTDNSLKALSLCCPMLQAIELTFSGCEPSWPSEIGFTQEGVLVLIQSCPIRVLVLNSANFFDDDGMKALSSAPFLETLELMHSQKITDAGMGFIACTPYLTSLTLRRLHNVTDVGLAELAHAQKLESLIIECCRSISQQAAQGVARSVHHSETLQPGFIEKMYF</sequence>
<dbReference type="PANTHER" id="PTHR13318:SF182">
    <property type="entry name" value="F-BOX_LRR-REPEAT PROTEIN 14"/>
    <property type="match status" value="1"/>
</dbReference>
<proteinExistence type="predicted"/>
<evidence type="ECO:0000313" key="3">
    <source>
        <dbReference type="Proteomes" id="UP000008810"/>
    </source>
</evidence>
<gene>
    <name evidence="1" type="ORF">BRADI_4g06270v3</name>
</gene>
<dbReference type="STRING" id="15368.A0A0Q3PBQ7"/>
<dbReference type="InterPro" id="IPR006553">
    <property type="entry name" value="Leu-rich_rpt_Cys-con_subtyp"/>
</dbReference>
<dbReference type="FunFam" id="3.80.10.10:FF:000690">
    <property type="entry name" value="F-box/LRR-repeat protein 14"/>
    <property type="match status" value="1"/>
</dbReference>
<dbReference type="InParanoid" id="A0A0Q3PBQ7"/>
<reference evidence="2" key="3">
    <citation type="submission" date="2018-08" db="UniProtKB">
        <authorList>
            <consortium name="EnsemblPlants"/>
        </authorList>
    </citation>
    <scope>IDENTIFICATION</scope>
    <source>
        <strain evidence="2">cv. Bd21</strain>
    </source>
</reference>
<dbReference type="GO" id="GO:0031146">
    <property type="term" value="P:SCF-dependent proteasomal ubiquitin-dependent protein catabolic process"/>
    <property type="evidence" value="ECO:0000318"/>
    <property type="project" value="GO_Central"/>
</dbReference>
<dbReference type="PANTHER" id="PTHR13318">
    <property type="entry name" value="PARTNER OF PAIRED, ISOFORM B-RELATED"/>
    <property type="match status" value="1"/>
</dbReference>
<dbReference type="InterPro" id="IPR032675">
    <property type="entry name" value="LRR_dom_sf"/>
</dbReference>
<dbReference type="Proteomes" id="UP000008810">
    <property type="component" value="Chromosome 4"/>
</dbReference>
<organism evidence="1">
    <name type="scientific">Brachypodium distachyon</name>
    <name type="common">Purple false brome</name>
    <name type="synonym">Trachynia distachya</name>
    <dbReference type="NCBI Taxonomy" id="15368"/>
    <lineage>
        <taxon>Eukaryota</taxon>
        <taxon>Viridiplantae</taxon>
        <taxon>Streptophyta</taxon>
        <taxon>Embryophyta</taxon>
        <taxon>Tracheophyta</taxon>
        <taxon>Spermatophyta</taxon>
        <taxon>Magnoliopsida</taxon>
        <taxon>Liliopsida</taxon>
        <taxon>Poales</taxon>
        <taxon>Poaceae</taxon>
        <taxon>BOP clade</taxon>
        <taxon>Pooideae</taxon>
        <taxon>Stipodae</taxon>
        <taxon>Brachypodieae</taxon>
        <taxon>Brachypodium</taxon>
    </lineage>
</organism>
<accession>A0A0Q3PBQ7</accession>
<protein>
    <recommendedName>
        <fullName evidence="4">F-box domain-containing protein</fullName>
    </recommendedName>
</protein>
<evidence type="ECO:0000313" key="2">
    <source>
        <dbReference type="EnsemblPlants" id="KQJ86553"/>
    </source>
</evidence>
<dbReference type="SUPFAM" id="SSF52047">
    <property type="entry name" value="RNI-like"/>
    <property type="match status" value="1"/>
</dbReference>
<dbReference type="InterPro" id="IPR001611">
    <property type="entry name" value="Leu-rich_rpt"/>
</dbReference>
<dbReference type="OrthoDB" id="595131at2759"/>
<feature type="non-terminal residue" evidence="1">
    <location>
        <position position="1"/>
    </location>
</feature>
<dbReference type="AlphaFoldDB" id="A0A0Q3PBQ7"/>
<reference evidence="1" key="2">
    <citation type="submission" date="2017-06" db="EMBL/GenBank/DDBJ databases">
        <title>WGS assembly of Brachypodium distachyon.</title>
        <authorList>
            <consortium name="The International Brachypodium Initiative"/>
            <person name="Lucas S."/>
            <person name="Harmon-Smith M."/>
            <person name="Lail K."/>
            <person name="Tice H."/>
            <person name="Grimwood J."/>
            <person name="Bruce D."/>
            <person name="Barry K."/>
            <person name="Shu S."/>
            <person name="Lindquist E."/>
            <person name="Wang M."/>
            <person name="Pitluck S."/>
            <person name="Vogel J.P."/>
            <person name="Garvin D.F."/>
            <person name="Mockler T.C."/>
            <person name="Schmutz J."/>
            <person name="Rokhsar D."/>
            <person name="Bevan M.W."/>
        </authorList>
    </citation>
    <scope>NUCLEOTIDE SEQUENCE</scope>
    <source>
        <strain evidence="1">Bd21</strain>
    </source>
</reference>
<dbReference type="ExpressionAtlas" id="A0A0Q3PBQ7">
    <property type="expression patterns" value="baseline"/>
</dbReference>
<dbReference type="EMBL" id="CM000883">
    <property type="protein sequence ID" value="KQJ86553.1"/>
    <property type="molecule type" value="Genomic_DNA"/>
</dbReference>